<reference evidence="4" key="1">
    <citation type="submission" date="2025-08" db="UniProtKB">
        <authorList>
            <consortium name="Ensembl"/>
        </authorList>
    </citation>
    <scope>IDENTIFICATION</scope>
</reference>
<proteinExistence type="predicted"/>
<dbReference type="InterPro" id="IPR024822">
    <property type="entry name" value="Coilin"/>
</dbReference>
<dbReference type="PANTHER" id="PTHR15197">
    <property type="entry name" value="COILIN P80"/>
    <property type="match status" value="1"/>
</dbReference>
<dbReference type="Pfam" id="PF23086">
    <property type="entry name" value="Tudor_Coilin"/>
    <property type="match status" value="1"/>
</dbReference>
<dbReference type="GO" id="GO:0015030">
    <property type="term" value="C:Cajal body"/>
    <property type="evidence" value="ECO:0007669"/>
    <property type="project" value="Ensembl"/>
</dbReference>
<evidence type="ECO:0000256" key="1">
    <source>
        <dbReference type="SAM" id="MobiDB-lite"/>
    </source>
</evidence>
<protein>
    <submittedName>
        <fullName evidence="4">Coilin</fullName>
    </submittedName>
</protein>
<feature type="compositionally biased region" description="Basic and acidic residues" evidence="1">
    <location>
        <begin position="136"/>
        <end position="148"/>
    </location>
</feature>
<dbReference type="InterPro" id="IPR056398">
    <property type="entry name" value="Tudor_Coilin"/>
</dbReference>
<dbReference type="GeneTree" id="ENSGT00390000004832"/>
<dbReference type="InterPro" id="IPR031722">
    <property type="entry name" value="Coilin_N"/>
</dbReference>
<dbReference type="OMA" id="CEYKKQT"/>
<feature type="region of interest" description="Disordered" evidence="1">
    <location>
        <begin position="351"/>
        <end position="380"/>
    </location>
</feature>
<name>A0A8C5L6S0_JACJA</name>
<keyword evidence="5" id="KW-1185">Reference proteome</keyword>
<sequence length="522" mass="56217">MAASEAVRLRLQFDYPPPAAPHCTVFWLLVDLNRCRVVTDLISLIRQRFGFSSGALLGLYLEGGLLPPAESARLVRDNDCLRVKLEESGIPENLVIISNGDHDSHFSPRKTKKRAFSLVEDDETELGYSYSKKLGKTQENRGHHDKALGLEPKAGRKKSKRKSQATCGTADDDDDEQTKRNSAKRKERRESKKQTRSSKSGKAQPVREWPTQNCHPPKGSPRGSLAKSRRKGRAGTEPKEATTSSESEPSHESNCDGHSNATLEAGNSLKKLSAELLKEGLSTKTVAANKQAPKSAITLSSSKGKAARASSSSDSGSESDDQSMVSKNASEGAAAGLLKAVGVFAGRGCPGPGSSSQALRGKLSDSMRTPALPPSVSLPTSLGRGWGRGEDFLSWKGARGRGARGKGRGRGAGALGVASIFSTNTEGEKQQQLSEMVTNTSTIIQNPVEVHRKDYSLLPLLAAAPQVGEKIAFKLLELTSNYSPDVSDYKYAVTQERKITVFWKELIDPRLIIESSSSISST</sequence>
<dbReference type="GO" id="GO:0030620">
    <property type="term" value="F:U2 snRNA binding"/>
    <property type="evidence" value="ECO:0007669"/>
    <property type="project" value="TreeGrafter"/>
</dbReference>
<dbReference type="GO" id="GO:0000387">
    <property type="term" value="P:spliceosomal snRNP assembly"/>
    <property type="evidence" value="ECO:0007669"/>
    <property type="project" value="TreeGrafter"/>
</dbReference>
<feature type="region of interest" description="Disordered" evidence="1">
    <location>
        <begin position="287"/>
        <end position="328"/>
    </location>
</feature>
<dbReference type="Pfam" id="PF15862">
    <property type="entry name" value="Coilin_N"/>
    <property type="match status" value="1"/>
</dbReference>
<dbReference type="Ensembl" id="ENSJJAT00000027166.1">
    <property type="protein sequence ID" value="ENSJJAP00000020617.1"/>
    <property type="gene ID" value="ENSJJAG00000021225.1"/>
</dbReference>
<dbReference type="AlphaFoldDB" id="A0A8C5L6S0"/>
<evidence type="ECO:0000259" key="2">
    <source>
        <dbReference type="Pfam" id="PF15862"/>
    </source>
</evidence>
<evidence type="ECO:0000313" key="4">
    <source>
        <dbReference type="Ensembl" id="ENSJJAP00000020617.1"/>
    </source>
</evidence>
<dbReference type="GO" id="GO:0030619">
    <property type="term" value="F:U1 snRNA binding"/>
    <property type="evidence" value="ECO:0007669"/>
    <property type="project" value="TreeGrafter"/>
</dbReference>
<dbReference type="GO" id="GO:0042802">
    <property type="term" value="F:identical protein binding"/>
    <property type="evidence" value="ECO:0007669"/>
    <property type="project" value="Ensembl"/>
</dbReference>
<organism evidence="4 5">
    <name type="scientific">Jaculus jaculus</name>
    <name type="common">Lesser Egyptian jerboa</name>
    <dbReference type="NCBI Taxonomy" id="51337"/>
    <lineage>
        <taxon>Eukaryota</taxon>
        <taxon>Metazoa</taxon>
        <taxon>Chordata</taxon>
        <taxon>Craniata</taxon>
        <taxon>Vertebrata</taxon>
        <taxon>Euteleostomi</taxon>
        <taxon>Mammalia</taxon>
        <taxon>Eutheria</taxon>
        <taxon>Euarchontoglires</taxon>
        <taxon>Glires</taxon>
        <taxon>Rodentia</taxon>
        <taxon>Myomorpha</taxon>
        <taxon>Dipodoidea</taxon>
        <taxon>Dipodidae</taxon>
        <taxon>Dipodinae</taxon>
        <taxon>Jaculus</taxon>
    </lineage>
</organism>
<gene>
    <name evidence="4" type="primary">Coil</name>
</gene>
<dbReference type="GO" id="GO:0001650">
    <property type="term" value="C:fibrillar center"/>
    <property type="evidence" value="ECO:0007669"/>
    <property type="project" value="Ensembl"/>
</dbReference>
<feature type="domain" description="Coilin tudor" evidence="3">
    <location>
        <begin position="452"/>
        <end position="492"/>
    </location>
</feature>
<dbReference type="PANTHER" id="PTHR15197:SF0">
    <property type="entry name" value="COILIN"/>
    <property type="match status" value="1"/>
</dbReference>
<feature type="compositionally biased region" description="Low complexity" evidence="1">
    <location>
        <begin position="300"/>
        <end position="316"/>
    </location>
</feature>
<evidence type="ECO:0000313" key="5">
    <source>
        <dbReference type="Proteomes" id="UP000694385"/>
    </source>
</evidence>
<feature type="domain" description="Coilin N-terminal" evidence="2">
    <location>
        <begin position="7"/>
        <end position="139"/>
    </location>
</feature>
<dbReference type="Proteomes" id="UP000694385">
    <property type="component" value="Unassembled WGS sequence"/>
</dbReference>
<evidence type="ECO:0000259" key="3">
    <source>
        <dbReference type="Pfam" id="PF23086"/>
    </source>
</evidence>
<feature type="region of interest" description="Disordered" evidence="1">
    <location>
        <begin position="130"/>
        <end position="262"/>
    </location>
</feature>
<accession>A0A8C5L6S0</accession>
<reference evidence="4" key="2">
    <citation type="submission" date="2025-09" db="UniProtKB">
        <authorList>
            <consortium name="Ensembl"/>
        </authorList>
    </citation>
    <scope>IDENTIFICATION</scope>
</reference>